<keyword evidence="2" id="KW-0472">Membrane</keyword>
<keyword evidence="4" id="KW-1185">Reference proteome</keyword>
<evidence type="ECO:0000313" key="3">
    <source>
        <dbReference type="EMBL" id="KAK5994421.1"/>
    </source>
</evidence>
<reference evidence="3 4" key="1">
    <citation type="submission" date="2024-01" db="EMBL/GenBank/DDBJ databases">
        <title>Complete genome of Cladobotryum mycophilum ATHUM6906.</title>
        <authorList>
            <person name="Christinaki A.C."/>
            <person name="Myridakis A.I."/>
            <person name="Kouvelis V.N."/>
        </authorList>
    </citation>
    <scope>NUCLEOTIDE SEQUENCE [LARGE SCALE GENOMIC DNA]</scope>
    <source>
        <strain evidence="3 4">ATHUM6906</strain>
    </source>
</reference>
<feature type="transmembrane region" description="Helical" evidence="2">
    <location>
        <begin position="70"/>
        <end position="92"/>
    </location>
</feature>
<organism evidence="3 4">
    <name type="scientific">Cladobotryum mycophilum</name>
    <dbReference type="NCBI Taxonomy" id="491253"/>
    <lineage>
        <taxon>Eukaryota</taxon>
        <taxon>Fungi</taxon>
        <taxon>Dikarya</taxon>
        <taxon>Ascomycota</taxon>
        <taxon>Pezizomycotina</taxon>
        <taxon>Sordariomycetes</taxon>
        <taxon>Hypocreomycetidae</taxon>
        <taxon>Hypocreales</taxon>
        <taxon>Hypocreaceae</taxon>
        <taxon>Cladobotryum</taxon>
    </lineage>
</organism>
<accession>A0ABR0SQG9</accession>
<protein>
    <submittedName>
        <fullName evidence="3">Uncharacterized protein</fullName>
    </submittedName>
</protein>
<dbReference type="Proteomes" id="UP001338125">
    <property type="component" value="Unassembled WGS sequence"/>
</dbReference>
<keyword evidence="2" id="KW-1133">Transmembrane helix</keyword>
<proteinExistence type="predicted"/>
<feature type="compositionally biased region" description="Basic residues" evidence="1">
    <location>
        <begin position="99"/>
        <end position="109"/>
    </location>
</feature>
<evidence type="ECO:0000256" key="1">
    <source>
        <dbReference type="SAM" id="MobiDB-lite"/>
    </source>
</evidence>
<comment type="caution">
    <text evidence="3">The sequence shown here is derived from an EMBL/GenBank/DDBJ whole genome shotgun (WGS) entry which is preliminary data.</text>
</comment>
<feature type="region of interest" description="Disordered" evidence="1">
    <location>
        <begin position="99"/>
        <end position="138"/>
    </location>
</feature>
<keyword evidence="2" id="KW-0812">Transmembrane</keyword>
<sequence length="138" mass="14863">MYIPSPQQNGLAPIAARGVAGGGHWTELTMSFGRPTLLSRRDGMTAVNNVFDLMKRQFSSNPTANTNAKIGIIVAFTVTAFVVGMGIFFFVYHRSIRLSKRRARRRRSNSTKSTKSKGSLEGELPAIVPPPAAATGGP</sequence>
<evidence type="ECO:0000313" key="4">
    <source>
        <dbReference type="Proteomes" id="UP001338125"/>
    </source>
</evidence>
<name>A0ABR0SQG9_9HYPO</name>
<dbReference type="EMBL" id="JAVFKD010000010">
    <property type="protein sequence ID" value="KAK5994421.1"/>
    <property type="molecule type" value="Genomic_DNA"/>
</dbReference>
<gene>
    <name evidence="3" type="ORF">PT974_04895</name>
</gene>
<feature type="compositionally biased region" description="Low complexity" evidence="1">
    <location>
        <begin position="110"/>
        <end position="119"/>
    </location>
</feature>
<evidence type="ECO:0000256" key="2">
    <source>
        <dbReference type="SAM" id="Phobius"/>
    </source>
</evidence>